<accession>A0AC61KYN8</accession>
<reference evidence="1" key="1">
    <citation type="submission" date="2018-01" db="EMBL/GenBank/DDBJ databases">
        <authorList>
            <person name="Krukenberg V."/>
        </authorList>
    </citation>
    <scope>NUCLEOTIDE SEQUENCE</scope>
    <source>
        <strain evidence="1">E20ANME2</strain>
    </source>
</reference>
<dbReference type="Proteomes" id="UP000248329">
    <property type="component" value="Unassembled WGS sequence"/>
</dbReference>
<name>A0AC61KYN8_9EURY</name>
<protein>
    <submittedName>
        <fullName evidence="1">Uncharacterized protein</fullName>
    </submittedName>
</protein>
<evidence type="ECO:0000313" key="2">
    <source>
        <dbReference type="Proteomes" id="UP000248329"/>
    </source>
</evidence>
<proteinExistence type="predicted"/>
<sequence>MRTKNRVYNAFTDGLDRGSPGFVVVADAPPTPPEPVPAIAPSGIVVLIGLMYIIGGSRIRGKLN</sequence>
<gene>
    <name evidence="1" type="ORF">C4B59_15395</name>
</gene>
<evidence type="ECO:0000313" key="1">
    <source>
        <dbReference type="EMBL" id="PXF57316.1"/>
    </source>
</evidence>
<organism evidence="1 2">
    <name type="scientific">Candidatus Methanogaster sp</name>
    <dbReference type="NCBI Taxonomy" id="3386292"/>
    <lineage>
        <taxon>Archaea</taxon>
        <taxon>Methanobacteriati</taxon>
        <taxon>Methanobacteriota</taxon>
        <taxon>Stenosarchaea group</taxon>
        <taxon>Methanomicrobia</taxon>
        <taxon>Methanosarcinales</taxon>
        <taxon>ANME-2 cluster</taxon>
        <taxon>Candidatus Methanogasteraceae</taxon>
        <taxon>Candidatus Methanogaster</taxon>
    </lineage>
</organism>
<comment type="caution">
    <text evidence="1">The sequence shown here is derived from an EMBL/GenBank/DDBJ whole genome shotgun (WGS) entry which is preliminary data.</text>
</comment>
<dbReference type="EMBL" id="PQXF01000063">
    <property type="protein sequence ID" value="PXF57316.1"/>
    <property type="molecule type" value="Genomic_DNA"/>
</dbReference>